<evidence type="ECO:0000313" key="1">
    <source>
        <dbReference type="EMBL" id="KIX85379.1"/>
    </source>
</evidence>
<sequence length="400" mass="46044">MINAKFISFIIVWFFLCRSADKDISLYTALPDEIVDYVLNTTLSDTLKTMNAETNSFVNENYGNLVTIRNKFYKFITDRIYYLRQVDTAFNDFLGSPKSAQRIIRTVVVPIIGQLQAKLAIDPDEYSEIREIFEQEIDFSTITNLECSYFPSVIIAAILDHPLAQDYIGSQLKNTENLYYFYNLTSTFIKYLLIFEATHPPYNNTTLERTYLLRLKNHSSESFIAHATIKRVIINLVKAGMSPNFTIGDSLHNASNPLLLLCIQHGFFDIAKILIKLGADVSITNDFPVNEHITQNIYDLLKEQTLAIKNNIILASDEITRLQPDTPDLINTIYYQKQNLRDNTDLIKEIMEMIDAITKTNSQFANEQEERTKVTLRSKILLRIINTSEKKLEDLNPMLN</sequence>
<reference evidence="1 2" key="1">
    <citation type="journal article" date="2013" name="Proc. Natl. Acad. Sci. U.S.A.">
        <title>Candidate phylum TM6 genome recovered from a hospital sink biofilm provides genomic insights into this uncultivated phylum.</title>
        <authorList>
            <person name="McLean J.S."/>
            <person name="Lombardo M.J."/>
            <person name="Badger J.H."/>
            <person name="Edlund A."/>
            <person name="Novotny M."/>
            <person name="Yee-Greenbaum J."/>
            <person name="Vyahhi N."/>
            <person name="Hall A.P."/>
            <person name="Yang Y."/>
            <person name="Dupont C.L."/>
            <person name="Ziegler M.G."/>
            <person name="Chitsaz H."/>
            <person name="Allen A.E."/>
            <person name="Yooseph S."/>
            <person name="Tesler G."/>
            <person name="Pevzner P.A."/>
            <person name="Friedman R.M."/>
            <person name="Nealson K.H."/>
            <person name="Venter J.C."/>
            <person name="Lasken R.S."/>
        </authorList>
    </citation>
    <scope>NUCLEOTIDE SEQUENCE [LARGE SCALE GENOMIC DNA]</scope>
    <source>
        <strain evidence="1 2">TM6SC1</strain>
    </source>
</reference>
<evidence type="ECO:0008006" key="3">
    <source>
        <dbReference type="Google" id="ProtNLM"/>
    </source>
</evidence>
<name>A0A0D2GPR2_9BACT</name>
<evidence type="ECO:0000313" key="2">
    <source>
        <dbReference type="Proteomes" id="UP000032214"/>
    </source>
</evidence>
<proteinExistence type="predicted"/>
<comment type="caution">
    <text evidence="1">The sequence shown here is derived from an EMBL/GenBank/DDBJ whole genome shotgun (WGS) entry which is preliminary data.</text>
</comment>
<organism evidence="1 2">
    <name type="scientific">candidate division TM6 bacterium JCVI TM6SC1</name>
    <dbReference type="NCBI Taxonomy" id="1306947"/>
    <lineage>
        <taxon>Bacteria</taxon>
        <taxon>Candidatus Babelota</taxon>
        <taxon>Vermiphilus</taxon>
    </lineage>
</organism>
<dbReference type="Gene3D" id="1.25.40.20">
    <property type="entry name" value="Ankyrin repeat-containing domain"/>
    <property type="match status" value="1"/>
</dbReference>
<keyword evidence="2" id="KW-1185">Reference proteome</keyword>
<dbReference type="Proteomes" id="UP000032214">
    <property type="component" value="Unassembled WGS sequence"/>
</dbReference>
<protein>
    <recommendedName>
        <fullName evidence="3">Ankyrin repeats containing protein</fullName>
    </recommendedName>
</protein>
<dbReference type="AlphaFoldDB" id="A0A0D2GPR2"/>
<dbReference type="EMBL" id="ARQD01000001">
    <property type="protein sequence ID" value="KIX85379.1"/>
    <property type="molecule type" value="Genomic_DNA"/>
</dbReference>
<dbReference type="InterPro" id="IPR036770">
    <property type="entry name" value="Ankyrin_rpt-contain_sf"/>
</dbReference>
<gene>
    <name evidence="1" type="ORF">J120_00115</name>
</gene>
<accession>A0A0D2GPR2</accession>